<protein>
    <submittedName>
        <fullName evidence="1">Head-tail adaptor protein</fullName>
    </submittedName>
</protein>
<reference evidence="1 2" key="1">
    <citation type="journal article" date="2018" name="Elife">
        <title>Discovery and characterization of a prevalent human gut bacterial enzyme sufficient for the inactivation of a family of plant toxins.</title>
        <authorList>
            <person name="Koppel N."/>
            <person name="Bisanz J.E."/>
            <person name="Pandelia M.E."/>
            <person name="Turnbaugh P.J."/>
            <person name="Balskus E.P."/>
        </authorList>
    </citation>
    <scope>NUCLEOTIDE SEQUENCE [LARGE SCALE GENOMIC DNA]</scope>
    <source>
        <strain evidence="1 2">FAA1-1-60AUCSF</strain>
    </source>
</reference>
<dbReference type="Gene3D" id="2.40.10.270">
    <property type="entry name" value="Bacteriophage SPP1 head-tail adaptor protein"/>
    <property type="match status" value="1"/>
</dbReference>
<dbReference type="AlphaFoldDB" id="A0A369NC73"/>
<evidence type="ECO:0000313" key="2">
    <source>
        <dbReference type="Proteomes" id="UP000253857"/>
    </source>
</evidence>
<evidence type="ECO:0000313" key="1">
    <source>
        <dbReference type="EMBL" id="RDB89038.1"/>
    </source>
</evidence>
<organism evidence="1 2">
    <name type="scientific">Eggerthella lenta</name>
    <name type="common">Eubacterium lentum</name>
    <dbReference type="NCBI Taxonomy" id="84112"/>
    <lineage>
        <taxon>Bacteria</taxon>
        <taxon>Bacillati</taxon>
        <taxon>Actinomycetota</taxon>
        <taxon>Coriobacteriia</taxon>
        <taxon>Eggerthellales</taxon>
        <taxon>Eggerthellaceae</taxon>
        <taxon>Eggerthella</taxon>
    </lineage>
</organism>
<dbReference type="Proteomes" id="UP000253857">
    <property type="component" value="Unassembled WGS sequence"/>
</dbReference>
<sequence length="102" mass="11610">MDVGAPITVEKIDENGDWAVYASLHCLKINQTRSSEYAEAGSEHSAASVDFTVRWSKRVEEIRFNTSQHRIVYRGRAFNVTGYDDYMERRATVRLTGVSYDG</sequence>
<name>A0A369NC73_EGGLN</name>
<dbReference type="RefSeq" id="WP_035585345.1">
    <property type="nucleotide sequence ID" value="NZ_PPTY01000001.1"/>
</dbReference>
<dbReference type="InterPro" id="IPR008767">
    <property type="entry name" value="Phage_SPP1_head-tail_adaptor"/>
</dbReference>
<comment type="caution">
    <text evidence="1">The sequence shown here is derived from an EMBL/GenBank/DDBJ whole genome shotgun (WGS) entry which is preliminary data.</text>
</comment>
<gene>
    <name evidence="1" type="ORF">C1871_00790</name>
</gene>
<dbReference type="EMBL" id="PPTY01000001">
    <property type="protein sequence ID" value="RDB89038.1"/>
    <property type="molecule type" value="Genomic_DNA"/>
</dbReference>
<dbReference type="InterPro" id="IPR038666">
    <property type="entry name" value="SSP1_head-tail_sf"/>
</dbReference>
<proteinExistence type="predicted"/>
<accession>A0A369NC73</accession>
<dbReference type="Pfam" id="PF05521">
    <property type="entry name" value="Phage_HCP"/>
    <property type="match status" value="1"/>
</dbReference>